<dbReference type="EMBL" id="JACRUN010000001">
    <property type="protein sequence ID" value="MBC5833428.1"/>
    <property type="molecule type" value="Genomic_DNA"/>
</dbReference>
<evidence type="ECO:0000256" key="1">
    <source>
        <dbReference type="PROSITE-ProRule" id="PRU01360"/>
    </source>
</evidence>
<keyword evidence="1 2" id="KW-0472">Membrane</keyword>
<keyword evidence="1" id="KW-1134">Transmembrane beta strand</keyword>
<dbReference type="Proteomes" id="UP000605990">
    <property type="component" value="Unassembled WGS sequence"/>
</dbReference>
<feature type="transmembrane region" description="Helical" evidence="2">
    <location>
        <begin position="51"/>
        <end position="68"/>
    </location>
</feature>
<keyword evidence="1 2" id="KW-0812">Transmembrane</keyword>
<name>A0ABR7IUJ0_9FLAO</name>
<dbReference type="InterPro" id="IPR039426">
    <property type="entry name" value="TonB-dep_rcpt-like"/>
</dbReference>
<evidence type="ECO:0008006" key="5">
    <source>
        <dbReference type="Google" id="ProtNLM"/>
    </source>
</evidence>
<proteinExistence type="inferred from homology"/>
<dbReference type="PROSITE" id="PS52016">
    <property type="entry name" value="TONB_DEPENDENT_REC_3"/>
    <property type="match status" value="1"/>
</dbReference>
<comment type="similarity">
    <text evidence="1">Belongs to the TonB-dependent receptor family.</text>
</comment>
<keyword evidence="4" id="KW-1185">Reference proteome</keyword>
<keyword evidence="1" id="KW-0998">Cell outer membrane</keyword>
<comment type="caution">
    <text evidence="3">The sequence shown here is derived from an EMBL/GenBank/DDBJ whole genome shotgun (WGS) entry which is preliminary data.</text>
</comment>
<dbReference type="InterPro" id="IPR037066">
    <property type="entry name" value="Plug_dom_sf"/>
</dbReference>
<reference evidence="3 4" key="1">
    <citation type="submission" date="2020-08" db="EMBL/GenBank/DDBJ databases">
        <title>Description of novel Flavobacterium F-408 isolate.</title>
        <authorList>
            <person name="Saticioglu I.B."/>
            <person name="Duman M."/>
            <person name="Altun S."/>
        </authorList>
    </citation>
    <scope>NUCLEOTIDE SEQUENCE [LARGE SCALE GENOMIC DNA]</scope>
    <source>
        <strain evidence="3 4">F-408</strain>
    </source>
</reference>
<keyword evidence="1" id="KW-0813">Transport</keyword>
<gene>
    <name evidence="3" type="ORF">H8R27_00880</name>
</gene>
<protein>
    <recommendedName>
        <fullName evidence="5">TonB-dependent receptor plug domain-containing protein</fullName>
    </recommendedName>
</protein>
<accession>A0ABR7IUJ0</accession>
<dbReference type="RefSeq" id="WP_166124680.1">
    <property type="nucleotide sequence ID" value="NZ_JAANOQ010000001.1"/>
</dbReference>
<evidence type="ECO:0000256" key="2">
    <source>
        <dbReference type="SAM" id="Phobius"/>
    </source>
</evidence>
<keyword evidence="2" id="KW-1133">Transmembrane helix</keyword>
<organism evidence="3 4">
    <name type="scientific">Flavobacterium bernardetii</name>
    <dbReference type="NCBI Taxonomy" id="2813823"/>
    <lineage>
        <taxon>Bacteria</taxon>
        <taxon>Pseudomonadati</taxon>
        <taxon>Bacteroidota</taxon>
        <taxon>Flavobacteriia</taxon>
        <taxon>Flavobacteriales</taxon>
        <taxon>Flavobacteriaceae</taxon>
        <taxon>Flavobacterium</taxon>
    </lineage>
</organism>
<comment type="subcellular location">
    <subcellularLocation>
        <location evidence="1">Cell outer membrane</location>
        <topology evidence="1">Multi-pass membrane protein</topology>
    </subcellularLocation>
</comment>
<sequence>MNSEEKIYCKIKNASHNGEKDFPGMDKVWNRVEEKLDNTIVVQKKNTWQKLAIAATVLLSFSIIYQFVSNDETIKGKVINNTTNPVIVSNDSVKKIIDEAKEVVVDNNDPKKAINPNYNSGVASAESSFYPEVLTSSEVIDDAAAKMEMREDNSTLEEKGIISNELNKNSTTENEVSYRNSALNSSSSNNGYLAPNKKYDATAKEVKSKYKPAKSKTAEVAPVQQNKDLVVIDGVAMDKSYNAKKELNKINDEDVEEFTYLPNPLYIINGIEYSEESLFGKNPTSPYAPLDKQRITSTNILKPADATKIYGKKGKNGIVIITTKDGKPAEK</sequence>
<evidence type="ECO:0000313" key="3">
    <source>
        <dbReference type="EMBL" id="MBC5833428.1"/>
    </source>
</evidence>
<evidence type="ECO:0000313" key="4">
    <source>
        <dbReference type="Proteomes" id="UP000605990"/>
    </source>
</evidence>
<dbReference type="Gene3D" id="2.170.130.10">
    <property type="entry name" value="TonB-dependent receptor, plug domain"/>
    <property type="match status" value="1"/>
</dbReference>